<reference evidence="2 3" key="1">
    <citation type="submission" date="2020-04" db="EMBL/GenBank/DDBJ databases">
        <authorList>
            <person name="Laetsch R D."/>
            <person name="Stevens L."/>
            <person name="Kumar S."/>
            <person name="Blaxter L. M."/>
        </authorList>
    </citation>
    <scope>NUCLEOTIDE SEQUENCE [LARGE SCALE GENOMIC DNA]</scope>
</reference>
<evidence type="ECO:0000313" key="2">
    <source>
        <dbReference type="EMBL" id="CAB3399616.1"/>
    </source>
</evidence>
<protein>
    <submittedName>
        <fullName evidence="2">Uncharacterized protein</fullName>
    </submittedName>
</protein>
<dbReference type="Proteomes" id="UP000494206">
    <property type="component" value="Unassembled WGS sequence"/>
</dbReference>
<comment type="caution">
    <text evidence="2">The sequence shown here is derived from an EMBL/GenBank/DDBJ whole genome shotgun (WGS) entry which is preliminary data.</text>
</comment>
<dbReference type="EMBL" id="CADEPM010000002">
    <property type="protein sequence ID" value="CAB3399616.1"/>
    <property type="molecule type" value="Genomic_DNA"/>
</dbReference>
<proteinExistence type="predicted"/>
<accession>A0A8S1EHM9</accession>
<gene>
    <name evidence="2" type="ORF">CBOVIS_LOCUS2714</name>
</gene>
<evidence type="ECO:0000313" key="3">
    <source>
        <dbReference type="Proteomes" id="UP000494206"/>
    </source>
</evidence>
<name>A0A8S1EHM9_9PELO</name>
<dbReference type="AlphaFoldDB" id="A0A8S1EHM9"/>
<keyword evidence="3" id="KW-1185">Reference proteome</keyword>
<sequence>MSDLNHALTSTNKTLFVEDFNSHEKENDDFAMNVLSPSGTASFAETDRIETKSNTEESKNILPTLPVVAAPDTAGYPESDTIDEIMVELRLDDPDHVIGEAQADRDSSTAPSRSGTPVQPNSVPHSAHSSALTSRSQSLDSVASTISEKFHWNASFQALMDAQLDKVAGYIIHANSGMKHAFSVDCLYGEDENYAADELNSKHAEEKQEEGESLVTPTKENPKPAVKRVIRFTVVRFDN</sequence>
<feature type="region of interest" description="Disordered" evidence="1">
    <location>
        <begin position="200"/>
        <end position="221"/>
    </location>
</feature>
<feature type="compositionally biased region" description="Polar residues" evidence="1">
    <location>
        <begin position="108"/>
        <end position="135"/>
    </location>
</feature>
<organism evidence="2 3">
    <name type="scientific">Caenorhabditis bovis</name>
    <dbReference type="NCBI Taxonomy" id="2654633"/>
    <lineage>
        <taxon>Eukaryota</taxon>
        <taxon>Metazoa</taxon>
        <taxon>Ecdysozoa</taxon>
        <taxon>Nematoda</taxon>
        <taxon>Chromadorea</taxon>
        <taxon>Rhabditida</taxon>
        <taxon>Rhabditina</taxon>
        <taxon>Rhabditomorpha</taxon>
        <taxon>Rhabditoidea</taxon>
        <taxon>Rhabditidae</taxon>
        <taxon>Peloderinae</taxon>
        <taxon>Caenorhabditis</taxon>
    </lineage>
</organism>
<feature type="region of interest" description="Disordered" evidence="1">
    <location>
        <begin position="102"/>
        <end position="135"/>
    </location>
</feature>
<evidence type="ECO:0000256" key="1">
    <source>
        <dbReference type="SAM" id="MobiDB-lite"/>
    </source>
</evidence>